<proteinExistence type="predicted"/>
<reference evidence="1 2" key="1">
    <citation type="submission" date="2023-07" db="EMBL/GenBank/DDBJ databases">
        <title>Closed genoem sequence of Methanomicrococcus sp. Hf6.</title>
        <authorList>
            <person name="Poehlein A."/>
            <person name="Protasov E."/>
            <person name="Platt K."/>
            <person name="Reeh H."/>
            <person name="Daniel R."/>
            <person name="Brune A."/>
        </authorList>
    </citation>
    <scope>NUCLEOTIDE SEQUENCE [LARGE SCALE GENOMIC DNA]</scope>
    <source>
        <strain evidence="1 2">Hf6</strain>
    </source>
</reference>
<dbReference type="Gene3D" id="3.10.450.620">
    <property type="entry name" value="JHP933, nucleotidyltransferase-like core domain"/>
    <property type="match status" value="1"/>
</dbReference>
<organism evidence="1 2">
    <name type="scientific">Methanimicrococcus hongohii</name>
    <dbReference type="NCBI Taxonomy" id="3028295"/>
    <lineage>
        <taxon>Archaea</taxon>
        <taxon>Methanobacteriati</taxon>
        <taxon>Methanobacteriota</taxon>
        <taxon>Stenosarchaea group</taxon>
        <taxon>Methanomicrobia</taxon>
        <taxon>Methanosarcinales</taxon>
        <taxon>Methanosarcinaceae</taxon>
        <taxon>Methanimicrococcus</taxon>
    </lineage>
</organism>
<evidence type="ECO:0008006" key="3">
    <source>
        <dbReference type="Google" id="ProtNLM"/>
    </source>
</evidence>
<dbReference type="KEGG" id="mehf:MmiHf6_16020"/>
<keyword evidence="2" id="KW-1185">Reference proteome</keyword>
<dbReference type="Proteomes" id="UP001302978">
    <property type="component" value="Chromosome"/>
</dbReference>
<accession>A0AA96VCD8</accession>
<evidence type="ECO:0000313" key="1">
    <source>
        <dbReference type="EMBL" id="WNY24272.1"/>
    </source>
</evidence>
<dbReference type="Pfam" id="PF08843">
    <property type="entry name" value="AbiEii"/>
    <property type="match status" value="1"/>
</dbReference>
<dbReference type="RefSeq" id="WP_316557451.1">
    <property type="nucleotide sequence ID" value="NZ_CP131059.1"/>
</dbReference>
<sequence>MREIAIWPDEERAALFQYTADKTDMSASIIEKDFWVCWVLDYLFHESEWKNDLLFKGGTSLSKSYNLINRFSEDIDLVLDWEVLGYESDEPLEERGKKKQESFNWDLKLRIETFLKDELIPKMNEDIFKELNSPIEFEIDSNNKSAVNFTYPQDFTDSALRKPIRIEIATPAITSFSETRFVSPYASQSFPDLFSKPNTEILTVLPECTFWEKITILHREANRPKDSAFPDKYSRHYYDICRLFSSDVKQKAFENKEILEQVSSFKEKFYPQKWADYGNAKIGTVKLLPPEYNSDILEQDYENMQIMIFGERPSFQEMMDSIKQLESELNQLG</sequence>
<dbReference type="GeneID" id="85196209"/>
<evidence type="ECO:0000313" key="2">
    <source>
        <dbReference type="Proteomes" id="UP001302978"/>
    </source>
</evidence>
<protein>
    <recommendedName>
        <fullName evidence="3">Nucleotidyl transferase AbiEii/AbiGii toxin family protein</fullName>
    </recommendedName>
</protein>
<gene>
    <name evidence="1" type="ORF">MmiHf6_16020</name>
</gene>
<dbReference type="EMBL" id="CP131059">
    <property type="protein sequence ID" value="WNY24272.1"/>
    <property type="molecule type" value="Genomic_DNA"/>
</dbReference>
<dbReference type="AlphaFoldDB" id="A0AA96VCD8"/>
<dbReference type="InterPro" id="IPR014942">
    <property type="entry name" value="AbiEii"/>
</dbReference>
<name>A0AA96VCD8_9EURY</name>